<dbReference type="STRING" id="49451.A0A1J6IR83"/>
<feature type="domain" description="Response regulatory" evidence="4">
    <location>
        <begin position="1"/>
        <end position="86"/>
    </location>
</feature>
<keyword evidence="5" id="KW-0418">Kinase</keyword>
<evidence type="ECO:0000256" key="2">
    <source>
        <dbReference type="ARBA" id="ARBA00023012"/>
    </source>
</evidence>
<comment type="caution">
    <text evidence="5">The sequence shown here is derived from an EMBL/GenBank/DDBJ whole genome shotgun (WGS) entry which is preliminary data.</text>
</comment>
<dbReference type="GO" id="GO:0016301">
    <property type="term" value="F:kinase activity"/>
    <property type="evidence" value="ECO:0007669"/>
    <property type="project" value="UniProtKB-KW"/>
</dbReference>
<dbReference type="PROSITE" id="PS50110">
    <property type="entry name" value="RESPONSE_REGULATORY"/>
    <property type="match status" value="1"/>
</dbReference>
<dbReference type="Proteomes" id="UP000187609">
    <property type="component" value="Unassembled WGS sequence"/>
</dbReference>
<evidence type="ECO:0000256" key="3">
    <source>
        <dbReference type="PROSITE-ProRule" id="PRU00169"/>
    </source>
</evidence>
<reference evidence="5" key="1">
    <citation type="submission" date="2016-11" db="EMBL/GenBank/DDBJ databases">
        <title>The genome of Nicotiana attenuata.</title>
        <authorList>
            <person name="Xu S."/>
            <person name="Brockmoeller T."/>
            <person name="Gaquerel E."/>
            <person name="Navarro A."/>
            <person name="Kuhl H."/>
            <person name="Gase K."/>
            <person name="Ling Z."/>
            <person name="Zhou W."/>
            <person name="Kreitzer C."/>
            <person name="Stanke M."/>
            <person name="Tang H."/>
            <person name="Lyons E."/>
            <person name="Pandey P."/>
            <person name="Pandey S.P."/>
            <person name="Timmermann B."/>
            <person name="Baldwin I.T."/>
        </authorList>
    </citation>
    <scope>NUCLEOTIDE SEQUENCE [LARGE SCALE GENOMIC DNA]</scope>
    <source>
        <strain evidence="5">UT</strain>
    </source>
</reference>
<dbReference type="Gene3D" id="3.40.50.2300">
    <property type="match status" value="1"/>
</dbReference>
<keyword evidence="5" id="KW-0808">Transferase</keyword>
<sequence length="91" mass="10740">MCTDVKKYNYIFVCYVVWQMAVMDGFEATKCIREEEARYGIRIPIIALTAHTTKEETDKIFQVGMDYYLPKPLRRNELLKAIDFIEHGKVE</sequence>
<keyword evidence="2" id="KW-0902">Two-component regulatory system</keyword>
<evidence type="ECO:0000259" key="4">
    <source>
        <dbReference type="PROSITE" id="PS50110"/>
    </source>
</evidence>
<dbReference type="Gramene" id="OIS97664">
    <property type="protein sequence ID" value="OIS97664"/>
    <property type="gene ID" value="A4A49_55216"/>
</dbReference>
<gene>
    <name evidence="5" type="primary">HK2</name>
    <name evidence="5" type="ORF">A4A49_55216</name>
</gene>
<dbReference type="SMR" id="A0A1J6IR83"/>
<name>A0A1J6IR83_NICAT</name>
<comment type="caution">
    <text evidence="3">Lacks conserved residue(s) required for the propagation of feature annotation.</text>
</comment>
<dbReference type="PANTHER" id="PTHR45339">
    <property type="entry name" value="HYBRID SIGNAL TRANSDUCTION HISTIDINE KINASE J"/>
    <property type="match status" value="1"/>
</dbReference>
<protein>
    <submittedName>
        <fullName evidence="5">Histidine kinase 2</fullName>
    </submittedName>
</protein>
<dbReference type="InterPro" id="IPR001789">
    <property type="entry name" value="Sig_transdc_resp-reg_receiver"/>
</dbReference>
<evidence type="ECO:0000313" key="5">
    <source>
        <dbReference type="EMBL" id="OIS97664.1"/>
    </source>
</evidence>
<dbReference type="InterPro" id="IPR011006">
    <property type="entry name" value="CheY-like_superfamily"/>
</dbReference>
<dbReference type="OMA" id="HTITTIC"/>
<evidence type="ECO:0000256" key="1">
    <source>
        <dbReference type="ARBA" id="ARBA00022553"/>
    </source>
</evidence>
<dbReference type="EMBL" id="MJEQ01037192">
    <property type="protein sequence ID" value="OIS97664.1"/>
    <property type="molecule type" value="Genomic_DNA"/>
</dbReference>
<dbReference type="GO" id="GO:0000160">
    <property type="term" value="P:phosphorelay signal transduction system"/>
    <property type="evidence" value="ECO:0007669"/>
    <property type="project" value="UniProtKB-KW"/>
</dbReference>
<dbReference type="SUPFAM" id="SSF52172">
    <property type="entry name" value="CheY-like"/>
    <property type="match status" value="1"/>
</dbReference>
<proteinExistence type="predicted"/>
<keyword evidence="1" id="KW-0597">Phosphoprotein</keyword>
<dbReference type="AlphaFoldDB" id="A0A1J6IR83"/>
<accession>A0A1J6IR83</accession>
<dbReference type="PANTHER" id="PTHR45339:SF1">
    <property type="entry name" value="HYBRID SIGNAL TRANSDUCTION HISTIDINE KINASE J"/>
    <property type="match status" value="1"/>
</dbReference>
<keyword evidence="6" id="KW-1185">Reference proteome</keyword>
<organism evidence="5 6">
    <name type="scientific">Nicotiana attenuata</name>
    <name type="common">Coyote tobacco</name>
    <dbReference type="NCBI Taxonomy" id="49451"/>
    <lineage>
        <taxon>Eukaryota</taxon>
        <taxon>Viridiplantae</taxon>
        <taxon>Streptophyta</taxon>
        <taxon>Embryophyta</taxon>
        <taxon>Tracheophyta</taxon>
        <taxon>Spermatophyta</taxon>
        <taxon>Magnoliopsida</taxon>
        <taxon>eudicotyledons</taxon>
        <taxon>Gunneridae</taxon>
        <taxon>Pentapetalae</taxon>
        <taxon>asterids</taxon>
        <taxon>lamiids</taxon>
        <taxon>Solanales</taxon>
        <taxon>Solanaceae</taxon>
        <taxon>Nicotianoideae</taxon>
        <taxon>Nicotianeae</taxon>
        <taxon>Nicotiana</taxon>
    </lineage>
</organism>
<dbReference type="CDD" id="cd17546">
    <property type="entry name" value="REC_hyHK_CKI1_RcsC-like"/>
    <property type="match status" value="1"/>
</dbReference>
<evidence type="ECO:0000313" key="6">
    <source>
        <dbReference type="Proteomes" id="UP000187609"/>
    </source>
</evidence>
<dbReference type="Pfam" id="PF00072">
    <property type="entry name" value="Response_reg"/>
    <property type="match status" value="1"/>
</dbReference>